<dbReference type="InterPro" id="IPR011641">
    <property type="entry name" value="Tyr-kin_ephrin_A/B_rcpt-like"/>
</dbReference>
<keyword evidence="3" id="KW-1185">Reference proteome</keyword>
<accession>A0AAE0KWT5</accession>
<dbReference type="Proteomes" id="UP001190700">
    <property type="component" value="Unassembled WGS sequence"/>
</dbReference>
<dbReference type="AlphaFoldDB" id="A0AAE0KWT5"/>
<feature type="domain" description="Tyrosine-protein kinase ephrin type A/B receptor-like" evidence="1">
    <location>
        <begin position="120"/>
        <end position="161"/>
    </location>
</feature>
<evidence type="ECO:0000259" key="1">
    <source>
        <dbReference type="Pfam" id="PF07699"/>
    </source>
</evidence>
<proteinExistence type="predicted"/>
<name>A0AAE0KWT5_9CHLO</name>
<feature type="domain" description="Tyrosine-protein kinase ephrin type A/B receptor-like" evidence="1">
    <location>
        <begin position="175"/>
        <end position="218"/>
    </location>
</feature>
<dbReference type="SMART" id="SM01411">
    <property type="entry name" value="Ephrin_rec_like"/>
    <property type="match status" value="2"/>
</dbReference>
<dbReference type="EMBL" id="LGRX02015518">
    <property type="protein sequence ID" value="KAK3263360.1"/>
    <property type="molecule type" value="Genomic_DNA"/>
</dbReference>
<gene>
    <name evidence="2" type="ORF">CYMTET_27830</name>
</gene>
<dbReference type="Pfam" id="PF07699">
    <property type="entry name" value="Ephrin_rec_like"/>
    <property type="match status" value="2"/>
</dbReference>
<evidence type="ECO:0000313" key="3">
    <source>
        <dbReference type="Proteomes" id="UP001190700"/>
    </source>
</evidence>
<reference evidence="2 3" key="1">
    <citation type="journal article" date="2015" name="Genome Biol. Evol.">
        <title>Comparative Genomics of a Bacterivorous Green Alga Reveals Evolutionary Causalities and Consequences of Phago-Mixotrophic Mode of Nutrition.</title>
        <authorList>
            <person name="Burns J.A."/>
            <person name="Paasch A."/>
            <person name="Narechania A."/>
            <person name="Kim E."/>
        </authorList>
    </citation>
    <scope>NUCLEOTIDE SEQUENCE [LARGE SCALE GENOMIC DNA]</scope>
    <source>
        <strain evidence="2 3">PLY_AMNH</strain>
    </source>
</reference>
<evidence type="ECO:0000313" key="2">
    <source>
        <dbReference type="EMBL" id="KAK3263360.1"/>
    </source>
</evidence>
<comment type="caution">
    <text evidence="2">The sequence shown here is derived from an EMBL/GenBank/DDBJ whole genome shotgun (WGS) entry which is preliminary data.</text>
</comment>
<dbReference type="SUPFAM" id="SSF57184">
    <property type="entry name" value="Growth factor receptor domain"/>
    <property type="match status" value="2"/>
</dbReference>
<sequence>MHRSSDGHMKLCVWVCVMQATKRFFEEVEAVFDPEEGRYEGAVREVSPLGRYEVFVRCVVDATTQADPENYPGAGWGGAGHLQGSPLTYIFHAVECDARMHLESNAAGDACVCSAGHAASANGTCVACPAGSYRTLQDLGCRSCPQDRTTAAPGATADTACVCAPGYRAAMGGSANSTEACEECPAGTYQDIPGATTCTHCPLGTAQPSTAATMAAQCTLCGVGLVAAEAGSPTCAPCADVEAITVAGIYGECFCRDGFFSDPEGPSGAAKECLECDPSVRLLPCQNCHLRLATRVDVVHCDPTRRFLPGGSWAPSQARHSSTGPHP</sequence>
<organism evidence="2 3">
    <name type="scientific">Cymbomonas tetramitiformis</name>
    <dbReference type="NCBI Taxonomy" id="36881"/>
    <lineage>
        <taxon>Eukaryota</taxon>
        <taxon>Viridiplantae</taxon>
        <taxon>Chlorophyta</taxon>
        <taxon>Pyramimonadophyceae</taxon>
        <taxon>Pyramimonadales</taxon>
        <taxon>Pyramimonadaceae</taxon>
        <taxon>Cymbomonas</taxon>
    </lineage>
</organism>
<protein>
    <recommendedName>
        <fullName evidence="1">Tyrosine-protein kinase ephrin type A/B receptor-like domain-containing protein</fullName>
    </recommendedName>
</protein>
<dbReference type="InterPro" id="IPR009030">
    <property type="entry name" value="Growth_fac_rcpt_cys_sf"/>
</dbReference>
<dbReference type="Gene3D" id="2.10.50.10">
    <property type="entry name" value="Tumor Necrosis Factor Receptor, subunit A, domain 2"/>
    <property type="match status" value="2"/>
</dbReference>